<evidence type="ECO:0000259" key="1">
    <source>
        <dbReference type="Pfam" id="PF05050"/>
    </source>
</evidence>
<gene>
    <name evidence="2" type="ORF">XF1B_50660</name>
</gene>
<dbReference type="NCBIfam" id="TIGR01444">
    <property type="entry name" value="fkbM_fam"/>
    <property type="match status" value="1"/>
</dbReference>
<dbReference type="Pfam" id="PF05050">
    <property type="entry name" value="Methyltransf_21"/>
    <property type="match status" value="1"/>
</dbReference>
<organism evidence="2">
    <name type="scientific">Bradyrhizobium diazoefficiens</name>
    <dbReference type="NCBI Taxonomy" id="1355477"/>
    <lineage>
        <taxon>Bacteria</taxon>
        <taxon>Pseudomonadati</taxon>
        <taxon>Pseudomonadota</taxon>
        <taxon>Alphaproteobacteria</taxon>
        <taxon>Hyphomicrobiales</taxon>
        <taxon>Nitrobacteraceae</taxon>
        <taxon>Bradyrhizobium</taxon>
    </lineage>
</organism>
<dbReference type="InterPro" id="IPR006342">
    <property type="entry name" value="FkbM_mtfrase"/>
</dbReference>
<dbReference type="EMBL" id="AP023091">
    <property type="protein sequence ID" value="BCE22385.1"/>
    <property type="molecule type" value="Genomic_DNA"/>
</dbReference>
<name>A0A809X5X9_9BRAD</name>
<dbReference type="PANTHER" id="PTHR34203:SF15">
    <property type="entry name" value="SLL1173 PROTEIN"/>
    <property type="match status" value="1"/>
</dbReference>
<dbReference type="PANTHER" id="PTHR34203">
    <property type="entry name" value="METHYLTRANSFERASE, FKBM FAMILY PROTEIN"/>
    <property type="match status" value="1"/>
</dbReference>
<dbReference type="InterPro" id="IPR029063">
    <property type="entry name" value="SAM-dependent_MTases_sf"/>
</dbReference>
<protein>
    <recommendedName>
        <fullName evidence="1">Methyltransferase FkbM domain-containing protein</fullName>
    </recommendedName>
</protein>
<evidence type="ECO:0000313" key="2">
    <source>
        <dbReference type="EMBL" id="BCE22385.1"/>
    </source>
</evidence>
<reference evidence="2" key="1">
    <citation type="submission" date="2020-05" db="EMBL/GenBank/DDBJ databases">
        <title>Complete genome sequence of Bradyrhizobium diazoefficiens XF1 isolated from soybean nodule.</title>
        <authorList>
            <person name="Noda R."/>
            <person name="Kakizaki K."/>
            <person name="Minamisawa K."/>
        </authorList>
    </citation>
    <scope>NUCLEOTIDE SEQUENCE</scope>
    <source>
        <strain evidence="2">XF1</strain>
    </source>
</reference>
<feature type="domain" description="Methyltransferase FkbM" evidence="1">
    <location>
        <begin position="5"/>
        <end position="151"/>
    </location>
</feature>
<dbReference type="AlphaFoldDB" id="A0A809X5X9"/>
<proteinExistence type="predicted"/>
<sequence length="173" mass="18990">MTVFDVGAHAGYYTLMLSRPVGRQGRVFAFEANPGNATKLRRHLQVNDVKNVDLIEAAVSDRSGAAFFEVDAHQDKYGYMGGLAESGVSVRTVVLDDFPVPDLIKMDIEGTETRAFAGAPRLLSEHRTAIFLALHDQSLEEAPAILRRRNFLLEPVAERETWAMPGEATTSAS</sequence>
<dbReference type="InterPro" id="IPR052514">
    <property type="entry name" value="SAM-dependent_MTase"/>
</dbReference>
<dbReference type="Gene3D" id="3.40.50.150">
    <property type="entry name" value="Vaccinia Virus protein VP39"/>
    <property type="match status" value="1"/>
</dbReference>
<accession>A0A809X5X9</accession>
<dbReference type="SUPFAM" id="SSF53335">
    <property type="entry name" value="S-adenosyl-L-methionine-dependent methyltransferases"/>
    <property type="match status" value="1"/>
</dbReference>